<accession>A0AAV7V176</accession>
<evidence type="ECO:0000313" key="2">
    <source>
        <dbReference type="EMBL" id="KAJ1194571.1"/>
    </source>
</evidence>
<organism evidence="2 3">
    <name type="scientific">Pleurodeles waltl</name>
    <name type="common">Iberian ribbed newt</name>
    <dbReference type="NCBI Taxonomy" id="8319"/>
    <lineage>
        <taxon>Eukaryota</taxon>
        <taxon>Metazoa</taxon>
        <taxon>Chordata</taxon>
        <taxon>Craniata</taxon>
        <taxon>Vertebrata</taxon>
        <taxon>Euteleostomi</taxon>
        <taxon>Amphibia</taxon>
        <taxon>Batrachia</taxon>
        <taxon>Caudata</taxon>
        <taxon>Salamandroidea</taxon>
        <taxon>Salamandridae</taxon>
        <taxon>Pleurodelinae</taxon>
        <taxon>Pleurodeles</taxon>
    </lineage>
</organism>
<keyword evidence="3" id="KW-1185">Reference proteome</keyword>
<gene>
    <name evidence="2" type="ORF">NDU88_003859</name>
</gene>
<name>A0AAV7V176_PLEWA</name>
<dbReference type="AlphaFoldDB" id="A0AAV7V176"/>
<feature type="compositionally biased region" description="Basic and acidic residues" evidence="1">
    <location>
        <begin position="40"/>
        <end position="49"/>
    </location>
</feature>
<reference evidence="2" key="1">
    <citation type="journal article" date="2022" name="bioRxiv">
        <title>Sequencing and chromosome-scale assembly of the giantPleurodeles waltlgenome.</title>
        <authorList>
            <person name="Brown T."/>
            <person name="Elewa A."/>
            <person name="Iarovenko S."/>
            <person name="Subramanian E."/>
            <person name="Araus A.J."/>
            <person name="Petzold A."/>
            <person name="Susuki M."/>
            <person name="Suzuki K.-i.T."/>
            <person name="Hayashi T."/>
            <person name="Toyoda A."/>
            <person name="Oliveira C."/>
            <person name="Osipova E."/>
            <person name="Leigh N.D."/>
            <person name="Simon A."/>
            <person name="Yun M.H."/>
        </authorList>
    </citation>
    <scope>NUCLEOTIDE SEQUENCE</scope>
    <source>
        <strain evidence="2">20211129_DDA</strain>
        <tissue evidence="2">Liver</tissue>
    </source>
</reference>
<proteinExistence type="predicted"/>
<dbReference type="Proteomes" id="UP001066276">
    <property type="component" value="Chromosome 2_2"/>
</dbReference>
<dbReference type="EMBL" id="JANPWB010000004">
    <property type="protein sequence ID" value="KAJ1194571.1"/>
    <property type="molecule type" value="Genomic_DNA"/>
</dbReference>
<evidence type="ECO:0000256" key="1">
    <source>
        <dbReference type="SAM" id="MobiDB-lite"/>
    </source>
</evidence>
<evidence type="ECO:0000313" key="3">
    <source>
        <dbReference type="Proteomes" id="UP001066276"/>
    </source>
</evidence>
<protein>
    <submittedName>
        <fullName evidence="2">Uncharacterized protein</fullName>
    </submittedName>
</protein>
<sequence length="94" mass="10651">MALFQEFRSYLCTHQYEHDGKSGLRDPVPRPLGNWAHEASFGEEHRDQRSPGGRLQRHHIKSSVNLGVTSGPWVMVFVESSELLATELASNGYR</sequence>
<comment type="caution">
    <text evidence="2">The sequence shown here is derived from an EMBL/GenBank/DDBJ whole genome shotgun (WGS) entry which is preliminary data.</text>
</comment>
<feature type="region of interest" description="Disordered" evidence="1">
    <location>
        <begin position="39"/>
        <end position="58"/>
    </location>
</feature>